<dbReference type="Pfam" id="PF01571">
    <property type="entry name" value="GCV_T"/>
    <property type="match status" value="1"/>
</dbReference>
<dbReference type="GO" id="GO:0047865">
    <property type="term" value="F:dimethylglycine dehydrogenase activity"/>
    <property type="evidence" value="ECO:0007669"/>
    <property type="project" value="UniProtKB-EC"/>
</dbReference>
<feature type="domain" description="FAD dependent oxidoreductase" evidence="3">
    <location>
        <begin position="68"/>
        <end position="426"/>
    </location>
</feature>
<dbReference type="InterPro" id="IPR013977">
    <property type="entry name" value="GcvT_C"/>
</dbReference>
<dbReference type="Gene3D" id="3.30.70.1400">
    <property type="entry name" value="Aminomethyltransferase beta-barrel domains"/>
    <property type="match status" value="1"/>
</dbReference>
<feature type="domain" description="GCVT N-terminal" evidence="4">
    <location>
        <begin position="484"/>
        <end position="760"/>
    </location>
</feature>
<dbReference type="SUPFAM" id="SSF54373">
    <property type="entry name" value="FAD-linked reductases, C-terminal domain"/>
    <property type="match status" value="1"/>
</dbReference>
<gene>
    <name evidence="7" type="ORF">ABH943_003788</name>
</gene>
<dbReference type="PANTHER" id="PTHR43757">
    <property type="entry name" value="AMINOMETHYLTRANSFERASE"/>
    <property type="match status" value="1"/>
</dbReference>
<reference evidence="7 8" key="1">
    <citation type="submission" date="2024-11" db="EMBL/GenBank/DDBJ databases">
        <title>Using genomics to understand microbial adaptation to soil warming.</title>
        <authorList>
            <person name="Deangelis K.M. PhD."/>
        </authorList>
    </citation>
    <scope>NUCLEOTIDE SEQUENCE [LARGE SCALE GENOMIC DNA]</scope>
    <source>
        <strain evidence="7 8">GAS97</strain>
    </source>
</reference>
<dbReference type="SUPFAM" id="SSF103025">
    <property type="entry name" value="Folate-binding domain"/>
    <property type="match status" value="1"/>
</dbReference>
<evidence type="ECO:0000259" key="3">
    <source>
        <dbReference type="Pfam" id="PF01266"/>
    </source>
</evidence>
<dbReference type="InterPro" id="IPR029043">
    <property type="entry name" value="GcvT/YgfZ_C"/>
</dbReference>
<evidence type="ECO:0000313" key="7">
    <source>
        <dbReference type="EMBL" id="MFK4443766.1"/>
    </source>
</evidence>
<evidence type="ECO:0000259" key="4">
    <source>
        <dbReference type="Pfam" id="PF01571"/>
    </source>
</evidence>
<keyword evidence="8" id="KW-1185">Reference proteome</keyword>
<dbReference type="Pfam" id="PF16350">
    <property type="entry name" value="FAO_M"/>
    <property type="match status" value="1"/>
</dbReference>
<dbReference type="Proteomes" id="UP001620514">
    <property type="component" value="Unassembled WGS sequence"/>
</dbReference>
<evidence type="ECO:0000313" key="8">
    <source>
        <dbReference type="Proteomes" id="UP001620514"/>
    </source>
</evidence>
<dbReference type="PANTHER" id="PTHR43757:SF2">
    <property type="entry name" value="AMINOMETHYLTRANSFERASE, MITOCHONDRIAL"/>
    <property type="match status" value="1"/>
</dbReference>
<name>A0ABW8MJA4_9BURK</name>
<evidence type="ECO:0000256" key="1">
    <source>
        <dbReference type="ARBA" id="ARBA00008609"/>
    </source>
</evidence>
<dbReference type="Gene3D" id="3.30.9.10">
    <property type="entry name" value="D-Amino Acid Oxidase, subunit A, domain 2"/>
    <property type="match status" value="1"/>
</dbReference>
<evidence type="ECO:0000256" key="2">
    <source>
        <dbReference type="ARBA" id="ARBA00023002"/>
    </source>
</evidence>
<dbReference type="SUPFAM" id="SSF101790">
    <property type="entry name" value="Aminomethyltransferase beta-barrel domain"/>
    <property type="match status" value="1"/>
</dbReference>
<organism evidence="7 8">
    <name type="scientific">Caballeronia udeis</name>
    <dbReference type="NCBI Taxonomy" id="1232866"/>
    <lineage>
        <taxon>Bacteria</taxon>
        <taxon>Pseudomonadati</taxon>
        <taxon>Pseudomonadota</taxon>
        <taxon>Betaproteobacteria</taxon>
        <taxon>Burkholderiales</taxon>
        <taxon>Burkholderiaceae</taxon>
        <taxon>Caballeronia</taxon>
    </lineage>
</organism>
<dbReference type="Gene3D" id="2.40.30.110">
    <property type="entry name" value="Aminomethyltransferase beta-barrel domains"/>
    <property type="match status" value="1"/>
</dbReference>
<dbReference type="InterPro" id="IPR028896">
    <property type="entry name" value="GcvT/YgfZ/DmdA"/>
</dbReference>
<sequence length="868" mass="95074">MLAAFLSVASINACIASTFLSFVLFSGCLTLGLRSSLCATWGQAVERRVGEQGKPFQHGGKMKSHYQAVVIGGGVVGCSVLYHLTKFGWTDVALLERKVLTAGSTWHAAAGFHSINSDPNIVRLQAYTIALYKEIQEAGDQNVGLHVPGGIAMAATQERWEFLRTEWSRHRFMGIESELITPSEIKAACPLADVGEILGGLWSPDEGHLDPYGATQAYARAARKAGAQIHQQTKVESLEQRPDGTWNVYTDKGVIHAEHVVNAAGLWAREVGMMAGVKLPLIPMEHHYLITEAIPELEAFGKEIPVMVDLDGEIYMRQEHQGVLFGVYEKNSTPWSLAGTPWDYGETDLLQPNLEKIENELIKGFERFPSVGNAGIKRIVNGPFTFTPDGNPLVGPVRGKKNYWAACGCMAGFSQGGGIGLALAQWMIQGEPQDNVFGFDVARFPNLTQNFVTAKAQEFYEHRFYLARPNEQWPAGRPLKTTPLYDMQSEKNAVFGVSYGLETPMWFAPKGDEPLETPTFKRSNAFDVVGKECCNVRNNVGLFDASGYAKYEVSGPGAFAWLDHLFASKIPAVGRARLAPMLSETGRLMGDLTILGLADESFLITGSGYLQEWHMRWFESHLPTDGSVRIANRSDAVSMLAIAGPKATSLMERLIGEKAVEAAKPLLSVTFAEAGVVPVTVARLSLTGEFGYELYCESTYVRSLYSQLFEAGKDLGLREYGVWALLSMRLEKGFGIWSREFGPEYTPAMNDLRHFVAFDKPAFIGREAALAAKDKEPTHRLVMLEVAATDADPSGFEPIWIGEKVVGFTTSGGYGHTVGKSLAMGYIETPHISAGASYDLHVLGERRAASLLEAVPYDPKGERMRAAK</sequence>
<feature type="domain" description="FAD dependent oxidoreductase central" evidence="6">
    <location>
        <begin position="430"/>
        <end position="481"/>
    </location>
</feature>
<dbReference type="Pfam" id="PF08669">
    <property type="entry name" value="GCV_T_C"/>
    <property type="match status" value="1"/>
</dbReference>
<dbReference type="EC" id="1.5.8.4" evidence="7"/>
<proteinExistence type="inferred from homology"/>
<comment type="similarity">
    <text evidence="1">Belongs to the GcvT family.</text>
</comment>
<dbReference type="Gene3D" id="3.30.1360.120">
    <property type="entry name" value="Probable tRNA modification gtpase trme, domain 1"/>
    <property type="match status" value="1"/>
</dbReference>
<keyword evidence="2 7" id="KW-0560">Oxidoreductase</keyword>
<comment type="caution">
    <text evidence="7">The sequence shown here is derived from an EMBL/GenBank/DDBJ whole genome shotgun (WGS) entry which is preliminary data.</text>
</comment>
<evidence type="ECO:0000259" key="6">
    <source>
        <dbReference type="Pfam" id="PF16350"/>
    </source>
</evidence>
<dbReference type="InterPro" id="IPR036188">
    <property type="entry name" value="FAD/NAD-bd_sf"/>
</dbReference>
<accession>A0ABW8MJA4</accession>
<dbReference type="RefSeq" id="WP_404608589.1">
    <property type="nucleotide sequence ID" value="NZ_JBIYDN010000011.1"/>
</dbReference>
<dbReference type="InterPro" id="IPR027266">
    <property type="entry name" value="TrmE/GcvT-like"/>
</dbReference>
<dbReference type="InterPro" id="IPR006222">
    <property type="entry name" value="GCVT_N"/>
</dbReference>
<dbReference type="Pfam" id="PF01266">
    <property type="entry name" value="DAO"/>
    <property type="match status" value="1"/>
</dbReference>
<dbReference type="Gene3D" id="3.50.50.60">
    <property type="entry name" value="FAD/NAD(P)-binding domain"/>
    <property type="match status" value="1"/>
</dbReference>
<dbReference type="EMBL" id="JBIYDN010000011">
    <property type="protein sequence ID" value="MFK4443766.1"/>
    <property type="molecule type" value="Genomic_DNA"/>
</dbReference>
<evidence type="ECO:0000259" key="5">
    <source>
        <dbReference type="Pfam" id="PF08669"/>
    </source>
</evidence>
<dbReference type="SUPFAM" id="SSF51905">
    <property type="entry name" value="FAD/NAD(P)-binding domain"/>
    <property type="match status" value="1"/>
</dbReference>
<dbReference type="InterPro" id="IPR006076">
    <property type="entry name" value="FAD-dep_OxRdtase"/>
</dbReference>
<feature type="domain" description="Aminomethyltransferase C-terminal" evidence="5">
    <location>
        <begin position="780"/>
        <end position="858"/>
    </location>
</feature>
<protein>
    <submittedName>
        <fullName evidence="7">Dimethylglycine dehydrogenase</fullName>
        <ecNumber evidence="7">1.5.8.4</ecNumber>
    </submittedName>
</protein>
<dbReference type="InterPro" id="IPR032503">
    <property type="entry name" value="FAO_M"/>
</dbReference>